<comment type="caution">
    <text evidence="8">The sequence shown here is derived from an EMBL/GenBank/DDBJ whole genome shotgun (WGS) entry which is preliminary data.</text>
</comment>
<dbReference type="InterPro" id="IPR029759">
    <property type="entry name" value="GPX_AS"/>
</dbReference>
<proteinExistence type="inferred from homology"/>
<comment type="similarity">
    <text evidence="1 5">Belongs to the glutathione peroxidase family.</text>
</comment>
<dbReference type="CDD" id="cd00340">
    <property type="entry name" value="GSH_Peroxidase"/>
    <property type="match status" value="1"/>
</dbReference>
<evidence type="ECO:0000256" key="4">
    <source>
        <dbReference type="PIRSR" id="PIRSR000303-1"/>
    </source>
</evidence>
<reference evidence="8 9" key="1">
    <citation type="submission" date="2019-04" db="EMBL/GenBank/DDBJ databases">
        <authorList>
            <person name="Hwang J.C."/>
        </authorList>
    </citation>
    <scope>NUCLEOTIDE SEQUENCE [LARGE SCALE GENOMIC DNA]</scope>
    <source>
        <strain evidence="8 9">IMCC35002</strain>
    </source>
</reference>
<evidence type="ECO:0000256" key="3">
    <source>
        <dbReference type="ARBA" id="ARBA00023002"/>
    </source>
</evidence>
<feature type="signal peptide" evidence="6">
    <location>
        <begin position="1"/>
        <end position="18"/>
    </location>
</feature>
<evidence type="ECO:0000259" key="7">
    <source>
        <dbReference type="PROSITE" id="PS51352"/>
    </source>
</evidence>
<organism evidence="8 9">
    <name type="scientific">Ferrimonas aestuarii</name>
    <dbReference type="NCBI Taxonomy" id="2569539"/>
    <lineage>
        <taxon>Bacteria</taxon>
        <taxon>Pseudomonadati</taxon>
        <taxon>Pseudomonadota</taxon>
        <taxon>Gammaproteobacteria</taxon>
        <taxon>Alteromonadales</taxon>
        <taxon>Ferrimonadaceae</taxon>
        <taxon>Ferrimonas</taxon>
    </lineage>
</organism>
<sequence length="176" mass="19627">MRLIMSALALTFSASLLADSCPAWLDTTKRKLHASEQVDLCQLTAGKAVLIVNTASNCGYTPQFKQLEQLHKEYSDQGLVVIGMPSDDFFQEEDDESKTADVCYRNYGVSFTMLAPGAVRGSDADPIFKELAKQGGAPKWNFYKYLVDSKGNLVDYWSPRTEPTDEEITKKINELL</sequence>
<dbReference type="PRINTS" id="PR01011">
    <property type="entry name" value="GLUTPROXDASE"/>
</dbReference>
<evidence type="ECO:0000256" key="6">
    <source>
        <dbReference type="SAM" id="SignalP"/>
    </source>
</evidence>
<dbReference type="OrthoDB" id="9785502at2"/>
<dbReference type="SUPFAM" id="SSF52833">
    <property type="entry name" value="Thioredoxin-like"/>
    <property type="match status" value="1"/>
</dbReference>
<dbReference type="Gene3D" id="3.40.30.10">
    <property type="entry name" value="Glutaredoxin"/>
    <property type="match status" value="1"/>
</dbReference>
<feature type="chain" id="PRO_5020720961" description="Glutathione peroxidase" evidence="6">
    <location>
        <begin position="19"/>
        <end position="176"/>
    </location>
</feature>
<evidence type="ECO:0000313" key="8">
    <source>
        <dbReference type="EMBL" id="TKB50715.1"/>
    </source>
</evidence>
<keyword evidence="9" id="KW-1185">Reference proteome</keyword>
<protein>
    <recommendedName>
        <fullName evidence="5">Glutathione peroxidase</fullName>
    </recommendedName>
</protein>
<dbReference type="PANTHER" id="PTHR11592">
    <property type="entry name" value="GLUTATHIONE PEROXIDASE"/>
    <property type="match status" value="1"/>
</dbReference>
<feature type="active site" evidence="4">
    <location>
        <position position="58"/>
    </location>
</feature>
<feature type="domain" description="Thioredoxin" evidence="7">
    <location>
        <begin position="15"/>
        <end position="176"/>
    </location>
</feature>
<accession>A0A4V5NY03</accession>
<dbReference type="Pfam" id="PF00255">
    <property type="entry name" value="GSHPx"/>
    <property type="match status" value="1"/>
</dbReference>
<dbReference type="PROSITE" id="PS00460">
    <property type="entry name" value="GLUTATHIONE_PEROXID_1"/>
    <property type="match status" value="1"/>
</dbReference>
<dbReference type="InterPro" id="IPR036249">
    <property type="entry name" value="Thioredoxin-like_sf"/>
</dbReference>
<dbReference type="AlphaFoldDB" id="A0A4V5NY03"/>
<keyword evidence="2 5" id="KW-0575">Peroxidase</keyword>
<name>A0A4V5NY03_9GAMM</name>
<keyword evidence="3 5" id="KW-0560">Oxidoreductase</keyword>
<dbReference type="PIRSF" id="PIRSF000303">
    <property type="entry name" value="Glutathion_perox"/>
    <property type="match status" value="1"/>
</dbReference>
<evidence type="ECO:0000256" key="5">
    <source>
        <dbReference type="RuleBase" id="RU000499"/>
    </source>
</evidence>
<dbReference type="InterPro" id="IPR013766">
    <property type="entry name" value="Thioredoxin_domain"/>
</dbReference>
<dbReference type="Proteomes" id="UP000305675">
    <property type="component" value="Unassembled WGS sequence"/>
</dbReference>
<evidence type="ECO:0000256" key="2">
    <source>
        <dbReference type="ARBA" id="ARBA00022559"/>
    </source>
</evidence>
<dbReference type="PANTHER" id="PTHR11592:SF44">
    <property type="entry name" value="GLUTATHIONE PEROXIDASE"/>
    <property type="match status" value="1"/>
</dbReference>
<dbReference type="PROSITE" id="PS51352">
    <property type="entry name" value="THIOREDOXIN_2"/>
    <property type="match status" value="1"/>
</dbReference>
<dbReference type="EMBL" id="SWCJ01000021">
    <property type="protein sequence ID" value="TKB50715.1"/>
    <property type="molecule type" value="Genomic_DNA"/>
</dbReference>
<dbReference type="GO" id="GO:0034599">
    <property type="term" value="P:cellular response to oxidative stress"/>
    <property type="evidence" value="ECO:0007669"/>
    <property type="project" value="TreeGrafter"/>
</dbReference>
<keyword evidence="6" id="KW-0732">Signal</keyword>
<dbReference type="RefSeq" id="WP_136864990.1">
    <property type="nucleotide sequence ID" value="NZ_SWCJ01000021.1"/>
</dbReference>
<evidence type="ECO:0000313" key="9">
    <source>
        <dbReference type="Proteomes" id="UP000305675"/>
    </source>
</evidence>
<gene>
    <name evidence="8" type="ORF">FCL42_18875</name>
</gene>
<evidence type="ECO:0000256" key="1">
    <source>
        <dbReference type="ARBA" id="ARBA00006926"/>
    </source>
</evidence>
<dbReference type="GO" id="GO:0004601">
    <property type="term" value="F:peroxidase activity"/>
    <property type="evidence" value="ECO:0007669"/>
    <property type="project" value="UniProtKB-KW"/>
</dbReference>
<dbReference type="PROSITE" id="PS51355">
    <property type="entry name" value="GLUTATHIONE_PEROXID_3"/>
    <property type="match status" value="1"/>
</dbReference>
<dbReference type="InterPro" id="IPR000889">
    <property type="entry name" value="Glutathione_peroxidase"/>
</dbReference>